<evidence type="ECO:0000256" key="12">
    <source>
        <dbReference type="ARBA" id="ARBA00023002"/>
    </source>
</evidence>
<dbReference type="Gene3D" id="1.20.1260.140">
    <property type="entry name" value="Alternative oxidase"/>
    <property type="match status" value="1"/>
</dbReference>
<accession>A0AAD9JYL7</accession>
<dbReference type="GO" id="GO:0046872">
    <property type="term" value="F:metal ion binding"/>
    <property type="evidence" value="ECO:0007669"/>
    <property type="project" value="UniProtKB-KW"/>
</dbReference>
<evidence type="ECO:0000256" key="2">
    <source>
        <dbReference type="ARBA" id="ARBA00004273"/>
    </source>
</evidence>
<keyword evidence="8" id="KW-0999">Mitochondrion inner membrane</keyword>
<evidence type="ECO:0000256" key="16">
    <source>
        <dbReference type="ARBA" id="ARBA00025285"/>
    </source>
</evidence>
<gene>
    <name evidence="18" type="ORF">LSH36_113g05009</name>
</gene>
<evidence type="ECO:0000256" key="7">
    <source>
        <dbReference type="ARBA" id="ARBA00022723"/>
    </source>
</evidence>
<feature type="transmembrane region" description="Helical" evidence="17">
    <location>
        <begin position="238"/>
        <end position="259"/>
    </location>
</feature>
<protein>
    <recommendedName>
        <fullName evidence="20">Alternative oxidase</fullName>
    </recommendedName>
</protein>
<comment type="similarity">
    <text evidence="3">Belongs to the alternative oxidase family.</text>
</comment>
<evidence type="ECO:0000256" key="4">
    <source>
        <dbReference type="ARBA" id="ARBA00022448"/>
    </source>
</evidence>
<keyword evidence="13" id="KW-0408">Iron</keyword>
<keyword evidence="7" id="KW-0479">Metal-binding</keyword>
<keyword evidence="4" id="KW-0813">Transport</keyword>
<name>A0AAD9JYL7_9ANNE</name>
<keyword evidence="9" id="KW-0809">Transit peptide</keyword>
<keyword evidence="11 17" id="KW-1133">Transmembrane helix</keyword>
<organism evidence="18 19">
    <name type="scientific">Paralvinella palmiformis</name>
    <dbReference type="NCBI Taxonomy" id="53620"/>
    <lineage>
        <taxon>Eukaryota</taxon>
        <taxon>Metazoa</taxon>
        <taxon>Spiralia</taxon>
        <taxon>Lophotrochozoa</taxon>
        <taxon>Annelida</taxon>
        <taxon>Polychaeta</taxon>
        <taxon>Sedentaria</taxon>
        <taxon>Canalipalpata</taxon>
        <taxon>Terebellida</taxon>
        <taxon>Terebelliformia</taxon>
        <taxon>Alvinellidae</taxon>
        <taxon>Paralvinella</taxon>
    </lineage>
</organism>
<dbReference type="FunFam" id="1.20.1260.140:FF:000002">
    <property type="entry name" value="Alternative oxidase"/>
    <property type="match status" value="1"/>
</dbReference>
<evidence type="ECO:0000256" key="9">
    <source>
        <dbReference type="ARBA" id="ARBA00022946"/>
    </source>
</evidence>
<evidence type="ECO:0000256" key="3">
    <source>
        <dbReference type="ARBA" id="ARBA00008388"/>
    </source>
</evidence>
<dbReference type="Pfam" id="PF01786">
    <property type="entry name" value="AOX"/>
    <property type="match status" value="1"/>
</dbReference>
<keyword evidence="14" id="KW-0496">Mitochondrion</keyword>
<evidence type="ECO:0000256" key="11">
    <source>
        <dbReference type="ARBA" id="ARBA00022989"/>
    </source>
</evidence>
<keyword evidence="5" id="KW-0679">Respiratory chain</keyword>
<dbReference type="GO" id="GO:0009916">
    <property type="term" value="F:alternative oxidase activity"/>
    <property type="evidence" value="ECO:0007669"/>
    <property type="project" value="InterPro"/>
</dbReference>
<evidence type="ECO:0000256" key="15">
    <source>
        <dbReference type="ARBA" id="ARBA00023136"/>
    </source>
</evidence>
<keyword evidence="10" id="KW-0249">Electron transport</keyword>
<evidence type="ECO:0000256" key="5">
    <source>
        <dbReference type="ARBA" id="ARBA00022660"/>
    </source>
</evidence>
<feature type="transmembrane region" description="Helical" evidence="17">
    <location>
        <begin position="300"/>
        <end position="324"/>
    </location>
</feature>
<dbReference type="InterPro" id="IPR002680">
    <property type="entry name" value="AOX"/>
</dbReference>
<dbReference type="PANTHER" id="PTHR31803">
    <property type="entry name" value="ALTERNATIVE OXIDASE"/>
    <property type="match status" value="1"/>
</dbReference>
<evidence type="ECO:0000256" key="14">
    <source>
        <dbReference type="ARBA" id="ARBA00023128"/>
    </source>
</evidence>
<dbReference type="GO" id="GO:0010230">
    <property type="term" value="P:alternative respiration"/>
    <property type="evidence" value="ECO:0007669"/>
    <property type="project" value="TreeGrafter"/>
</dbReference>
<keyword evidence="19" id="KW-1185">Reference proteome</keyword>
<dbReference type="EMBL" id="JAODUP010000113">
    <property type="protein sequence ID" value="KAK2161626.1"/>
    <property type="molecule type" value="Genomic_DNA"/>
</dbReference>
<evidence type="ECO:0000256" key="17">
    <source>
        <dbReference type="SAM" id="Phobius"/>
    </source>
</evidence>
<dbReference type="CDD" id="cd01053">
    <property type="entry name" value="AOX"/>
    <property type="match status" value="1"/>
</dbReference>
<reference evidence="18" key="1">
    <citation type="journal article" date="2023" name="Mol. Biol. Evol.">
        <title>Third-Generation Sequencing Reveals the Adaptive Role of the Epigenome in Three Deep-Sea Polychaetes.</title>
        <authorList>
            <person name="Perez M."/>
            <person name="Aroh O."/>
            <person name="Sun Y."/>
            <person name="Lan Y."/>
            <person name="Juniper S.K."/>
            <person name="Young C.R."/>
            <person name="Angers B."/>
            <person name="Qian P.Y."/>
        </authorList>
    </citation>
    <scope>NUCLEOTIDE SEQUENCE</scope>
    <source>
        <strain evidence="18">P08H-3</strain>
    </source>
</reference>
<dbReference type="InterPro" id="IPR038659">
    <property type="entry name" value="AOX_sf"/>
</dbReference>
<comment type="cofactor">
    <cofactor evidence="1">
        <name>Fe cation</name>
        <dbReference type="ChEBI" id="CHEBI:24875"/>
    </cofactor>
</comment>
<evidence type="ECO:0000256" key="1">
    <source>
        <dbReference type="ARBA" id="ARBA00001962"/>
    </source>
</evidence>
<comment type="function">
    <text evidence="16">Catalyzes cyanide-resistant oxygen consumption. May increase respiration when the cytochrome respiratory pathway is restricted, or in response to low temperatures.</text>
</comment>
<evidence type="ECO:0000313" key="18">
    <source>
        <dbReference type="EMBL" id="KAK2161626.1"/>
    </source>
</evidence>
<evidence type="ECO:0000256" key="8">
    <source>
        <dbReference type="ARBA" id="ARBA00022792"/>
    </source>
</evidence>
<evidence type="ECO:0000313" key="19">
    <source>
        <dbReference type="Proteomes" id="UP001208570"/>
    </source>
</evidence>
<sequence length="415" mass="46942">MARVDMKKAIEVTNILDPTISSCYVNLNLTTNLKGKIVLDTSGSWDGVIGSRFALTRCSPRSGRDQLEANTDEAVKPISLLQQLQKGSYGIAPQISRSFCHNQTLLASAAAKRVPNSDDIHESGHSTMDQMISARIEEVRTGKFDKMNDPEKLAHFRTPAAVEQSSNSTSVSKDDNVYENYTMPHPIWSQKEVHSVRVTHKTPQGINDWLAYMTIKSLRVGYDIISGYNRRTRDEALWLNRIVFLETVAGVPGMVAAMVRHLYSLRKMRRDHGWIHTLLEEAENERMHLMTALQLKQPSLMFKGTVLAAQGMFVTWFSVAYMIAPRYCHRFVGYLEEEAVVTYTKCLKDIEDGAISHWQTKPAPQIAVKYWNLAPTATMKDVILAIRADEAHHRVVNHTLASMNKYDFNPYKPGE</sequence>
<proteinExistence type="inferred from homology"/>
<dbReference type="GO" id="GO:0005743">
    <property type="term" value="C:mitochondrial inner membrane"/>
    <property type="evidence" value="ECO:0007669"/>
    <property type="project" value="UniProtKB-SubCell"/>
</dbReference>
<comment type="caution">
    <text evidence="18">The sequence shown here is derived from an EMBL/GenBank/DDBJ whole genome shotgun (WGS) entry which is preliminary data.</text>
</comment>
<evidence type="ECO:0000256" key="10">
    <source>
        <dbReference type="ARBA" id="ARBA00022982"/>
    </source>
</evidence>
<evidence type="ECO:0000256" key="6">
    <source>
        <dbReference type="ARBA" id="ARBA00022692"/>
    </source>
</evidence>
<dbReference type="AlphaFoldDB" id="A0AAD9JYL7"/>
<evidence type="ECO:0008006" key="20">
    <source>
        <dbReference type="Google" id="ProtNLM"/>
    </source>
</evidence>
<comment type="subcellular location">
    <subcellularLocation>
        <location evidence="2">Mitochondrion inner membrane</location>
    </subcellularLocation>
</comment>
<evidence type="ECO:0000256" key="13">
    <source>
        <dbReference type="ARBA" id="ARBA00023004"/>
    </source>
</evidence>
<dbReference type="PANTHER" id="PTHR31803:SF3">
    <property type="entry name" value="ALTERNATIVE OXIDASE"/>
    <property type="match status" value="1"/>
</dbReference>
<dbReference type="Proteomes" id="UP001208570">
    <property type="component" value="Unassembled WGS sequence"/>
</dbReference>
<keyword evidence="12" id="KW-0560">Oxidoreductase</keyword>
<keyword evidence="6 17" id="KW-0812">Transmembrane</keyword>
<keyword evidence="15 17" id="KW-0472">Membrane</keyword>